<name>A0AA38Z786_VITRO</name>
<evidence type="ECO:0000259" key="8">
    <source>
        <dbReference type="Pfam" id="PF24779"/>
    </source>
</evidence>
<evidence type="ECO:0000313" key="10">
    <source>
        <dbReference type="Proteomes" id="UP001168098"/>
    </source>
</evidence>
<keyword evidence="2" id="KW-0690">Ribosome biogenesis</keyword>
<dbReference type="FunFam" id="3.40.50.1010:FF:000006">
    <property type="entry name" value="rRNA-processing protein UTP23 homolog"/>
    <property type="match status" value="1"/>
</dbReference>
<evidence type="ECO:0000256" key="6">
    <source>
        <dbReference type="ARBA" id="ARBA00038503"/>
    </source>
</evidence>
<gene>
    <name evidence="9" type="ORF">PVL29_018944</name>
</gene>
<keyword evidence="4" id="KW-0539">Nucleus</keyword>
<comment type="subcellular location">
    <subcellularLocation>
        <location evidence="1">Nucleus</location>
        <location evidence="1">Nucleolus</location>
    </subcellularLocation>
</comment>
<dbReference type="InterPro" id="IPR006984">
    <property type="entry name" value="Fcf1/UTP23"/>
</dbReference>
<feature type="compositionally biased region" description="Basic residues" evidence="7">
    <location>
        <begin position="265"/>
        <end position="277"/>
    </location>
</feature>
<feature type="compositionally biased region" description="Polar residues" evidence="7">
    <location>
        <begin position="204"/>
        <end position="213"/>
    </location>
</feature>
<dbReference type="CDD" id="cd08553">
    <property type="entry name" value="PIN_Fcf1-like"/>
    <property type="match status" value="1"/>
</dbReference>
<proteinExistence type="inferred from homology"/>
<dbReference type="GO" id="GO:0006364">
    <property type="term" value="P:rRNA processing"/>
    <property type="evidence" value="ECO:0007669"/>
    <property type="project" value="UniProtKB-KW"/>
</dbReference>
<dbReference type="GO" id="GO:0032040">
    <property type="term" value="C:small-subunit processome"/>
    <property type="evidence" value="ECO:0007669"/>
    <property type="project" value="InterPro"/>
</dbReference>
<evidence type="ECO:0000256" key="4">
    <source>
        <dbReference type="ARBA" id="ARBA00023242"/>
    </source>
</evidence>
<keyword evidence="10" id="KW-1185">Reference proteome</keyword>
<dbReference type="PANTHER" id="PTHR12416">
    <property type="entry name" value="RRNA-PROCESSING PROTEIN UTP23 HOMOLOG"/>
    <property type="match status" value="1"/>
</dbReference>
<evidence type="ECO:0000256" key="2">
    <source>
        <dbReference type="ARBA" id="ARBA00022517"/>
    </source>
</evidence>
<sequence length="284" mass="32476">MRLKKQKRHRKIVRFYTACFGFRQPFKVLCDGTFVHHLIVNHISPPDNAVSTILGAPVKLLTTRCVLAELKSLGDSYSESLKAAGKLFTARCDHERRKSAEACFIEIIGENNPEHFFVATQDTDLRKKFQEIPGVPVIFGLRNALLLEPPSASQRQFVKSSEEERLHMTELEHKLLSKRQKNRLTSKETKDFSDENEALEDQNLGLQAATNENNAKRRMVVKDRVQFKRNKAKGPNPLSCKKKKSQRQPNLASEKEDKDAGKTVRNSRKRKRSRKGKKLPETDG</sequence>
<dbReference type="AlphaFoldDB" id="A0AA38Z786"/>
<dbReference type="SUPFAM" id="SSF88723">
    <property type="entry name" value="PIN domain-like"/>
    <property type="match status" value="1"/>
</dbReference>
<dbReference type="EMBL" id="JARBHA010000014">
    <property type="protein sequence ID" value="KAJ9683159.1"/>
    <property type="molecule type" value="Genomic_DNA"/>
</dbReference>
<feature type="domain" description="UTP23 sensor motif region" evidence="8">
    <location>
        <begin position="227"/>
        <end position="245"/>
    </location>
</feature>
<dbReference type="InterPro" id="IPR029060">
    <property type="entry name" value="PIN-like_dom_sf"/>
</dbReference>
<evidence type="ECO:0000313" key="9">
    <source>
        <dbReference type="EMBL" id="KAJ9683159.1"/>
    </source>
</evidence>
<dbReference type="Gene3D" id="3.40.50.1010">
    <property type="entry name" value="5'-nuclease"/>
    <property type="match status" value="1"/>
</dbReference>
<dbReference type="InterPro" id="IPR057776">
    <property type="entry name" value="UTP23_sensor"/>
</dbReference>
<accession>A0AA38Z786</accession>
<organism evidence="9 10">
    <name type="scientific">Vitis rotundifolia</name>
    <name type="common">Muscadine grape</name>
    <dbReference type="NCBI Taxonomy" id="103349"/>
    <lineage>
        <taxon>Eukaryota</taxon>
        <taxon>Viridiplantae</taxon>
        <taxon>Streptophyta</taxon>
        <taxon>Embryophyta</taxon>
        <taxon>Tracheophyta</taxon>
        <taxon>Spermatophyta</taxon>
        <taxon>Magnoliopsida</taxon>
        <taxon>eudicotyledons</taxon>
        <taxon>Gunneridae</taxon>
        <taxon>Pentapetalae</taxon>
        <taxon>rosids</taxon>
        <taxon>Vitales</taxon>
        <taxon>Vitaceae</taxon>
        <taxon>Viteae</taxon>
        <taxon>Vitis</taxon>
    </lineage>
</organism>
<evidence type="ECO:0000256" key="7">
    <source>
        <dbReference type="SAM" id="MobiDB-lite"/>
    </source>
</evidence>
<evidence type="ECO:0000256" key="3">
    <source>
        <dbReference type="ARBA" id="ARBA00022552"/>
    </source>
</evidence>
<feature type="compositionally biased region" description="Basic and acidic residues" evidence="7">
    <location>
        <begin position="253"/>
        <end position="262"/>
    </location>
</feature>
<comment type="caution">
    <text evidence="9">The sequence shown here is derived from an EMBL/GenBank/DDBJ whole genome shotgun (WGS) entry which is preliminary data.</text>
</comment>
<feature type="region of interest" description="Disordered" evidence="7">
    <location>
        <begin position="178"/>
        <end position="284"/>
    </location>
</feature>
<evidence type="ECO:0000256" key="1">
    <source>
        <dbReference type="ARBA" id="ARBA00004604"/>
    </source>
</evidence>
<dbReference type="Pfam" id="PF04900">
    <property type="entry name" value="Fcf1"/>
    <property type="match status" value="1"/>
</dbReference>
<dbReference type="Proteomes" id="UP001168098">
    <property type="component" value="Unassembled WGS sequence"/>
</dbReference>
<comment type="function">
    <text evidence="5">Involved in rRNA-processing and ribosome biogenesis.</text>
</comment>
<evidence type="ECO:0000256" key="5">
    <source>
        <dbReference type="ARBA" id="ARBA00037300"/>
    </source>
</evidence>
<dbReference type="Pfam" id="PF24779">
    <property type="entry name" value="UTP23_sensor"/>
    <property type="match status" value="1"/>
</dbReference>
<comment type="similarity">
    <text evidence="6">Belongs to the UTP23/FCF1 family. UTP23 subfamily.</text>
</comment>
<protein>
    <recommendedName>
        <fullName evidence="8">UTP23 sensor motif region domain-containing protein</fullName>
    </recommendedName>
</protein>
<keyword evidence="3" id="KW-0698">rRNA processing</keyword>
<reference evidence="9 10" key="1">
    <citation type="journal article" date="2023" name="BMC Biotechnol.">
        <title>Vitis rotundifolia cv Carlos genome sequencing.</title>
        <authorList>
            <person name="Huff M."/>
            <person name="Hulse-Kemp A."/>
            <person name="Scheffler B."/>
            <person name="Youngblood R."/>
            <person name="Simpson S."/>
            <person name="Babiker E."/>
            <person name="Staton M."/>
        </authorList>
    </citation>
    <scope>NUCLEOTIDE SEQUENCE [LARGE SCALE GENOMIC DNA]</scope>
    <source>
        <tissue evidence="9">Leaf</tissue>
    </source>
</reference>